<evidence type="ECO:0000313" key="2">
    <source>
        <dbReference type="EMBL" id="EQB52841.1"/>
    </source>
</evidence>
<evidence type="ECO:0000313" key="3">
    <source>
        <dbReference type="Proteomes" id="UP000015530"/>
    </source>
</evidence>
<proteinExistence type="predicted"/>
<sequence length="129" mass="14629">MQAPRGLGVRRWADFADDNCPVCLIKAGMTDPGGGHIPGDPDFWAESLIDLVLKTRDNGEHPKPLVLRYVLQWCRVFRRIEELKICRICWALHVDMAAFVDFDTQGNTPSDEMSDDEEARPVDPLLQVH</sequence>
<accession>T0LMB5</accession>
<reference evidence="3" key="1">
    <citation type="journal article" date="2013" name="Mol. Plant Microbe Interact.">
        <title>Global aspects of pacC regulation of pathogenicity genes in Colletotrichum gloeosporioides as revealed by transcriptome analysis.</title>
        <authorList>
            <person name="Alkan N."/>
            <person name="Meng X."/>
            <person name="Friedlander G."/>
            <person name="Reuveni E."/>
            <person name="Sukno S."/>
            <person name="Sherman A."/>
            <person name="Thon M."/>
            <person name="Fluhr R."/>
            <person name="Prusky D."/>
        </authorList>
    </citation>
    <scope>NUCLEOTIDE SEQUENCE [LARGE SCALE GENOMIC DNA]</scope>
    <source>
        <strain evidence="3">Cg-14</strain>
    </source>
</reference>
<dbReference type="AlphaFoldDB" id="T0LMB5"/>
<dbReference type="OrthoDB" id="10312984at2759"/>
<feature type="region of interest" description="Disordered" evidence="1">
    <location>
        <begin position="105"/>
        <end position="129"/>
    </location>
</feature>
<organism evidence="2 3">
    <name type="scientific">Colletotrichum gloeosporioides (strain Cg-14)</name>
    <name type="common">Anthracnose fungus</name>
    <name type="synonym">Glomerella cingulata</name>
    <dbReference type="NCBI Taxonomy" id="1237896"/>
    <lineage>
        <taxon>Eukaryota</taxon>
        <taxon>Fungi</taxon>
        <taxon>Dikarya</taxon>
        <taxon>Ascomycota</taxon>
        <taxon>Pezizomycotina</taxon>
        <taxon>Sordariomycetes</taxon>
        <taxon>Hypocreomycetidae</taxon>
        <taxon>Glomerellales</taxon>
        <taxon>Glomerellaceae</taxon>
        <taxon>Colletotrichum</taxon>
        <taxon>Colletotrichum gloeosporioides species complex</taxon>
    </lineage>
</organism>
<evidence type="ECO:0000256" key="1">
    <source>
        <dbReference type="SAM" id="MobiDB-lite"/>
    </source>
</evidence>
<name>T0LMB5_COLGC</name>
<dbReference type="EMBL" id="AMYD01001503">
    <property type="protein sequence ID" value="EQB52841.1"/>
    <property type="molecule type" value="Genomic_DNA"/>
</dbReference>
<comment type="caution">
    <text evidence="2">The sequence shown here is derived from an EMBL/GenBank/DDBJ whole genome shotgun (WGS) entry which is preliminary data.</text>
</comment>
<gene>
    <name evidence="2" type="ORF">CGLO_07490</name>
</gene>
<dbReference type="HOGENOM" id="CLU_1981483_0_0_1"/>
<dbReference type="Proteomes" id="UP000015530">
    <property type="component" value="Unassembled WGS sequence"/>
</dbReference>
<protein>
    <submittedName>
        <fullName evidence="2">Uncharacterized protein</fullName>
    </submittedName>
</protein>